<dbReference type="PANTHER" id="PTHR12277">
    <property type="entry name" value="ALPHA/BETA HYDROLASE DOMAIN-CONTAINING PROTEIN"/>
    <property type="match status" value="1"/>
</dbReference>
<protein>
    <submittedName>
        <fullName evidence="3">Alpha/beta-hydrolase</fullName>
    </submittedName>
</protein>
<name>A0A8E2DL23_9APHY</name>
<accession>A0A8E2DL23</accession>
<evidence type="ECO:0000313" key="4">
    <source>
        <dbReference type="Proteomes" id="UP000250043"/>
    </source>
</evidence>
<dbReference type="GO" id="GO:0004622">
    <property type="term" value="F:phosphatidylcholine lysophospholipase activity"/>
    <property type="evidence" value="ECO:0007669"/>
    <property type="project" value="TreeGrafter"/>
</dbReference>
<dbReference type="Gene3D" id="3.40.50.1820">
    <property type="entry name" value="alpha/beta hydrolase"/>
    <property type="match status" value="1"/>
</dbReference>
<dbReference type="EMBL" id="KV722391">
    <property type="protein sequence ID" value="OCH91092.1"/>
    <property type="molecule type" value="Genomic_DNA"/>
</dbReference>
<gene>
    <name evidence="3" type="ORF">OBBRIDRAFT_792604</name>
</gene>
<dbReference type="PANTHER" id="PTHR12277:SF194">
    <property type="entry name" value="FI04476P"/>
    <property type="match status" value="1"/>
</dbReference>
<keyword evidence="1" id="KW-0472">Membrane</keyword>
<dbReference type="GO" id="GO:0047372">
    <property type="term" value="F:monoacylglycerol lipase activity"/>
    <property type="evidence" value="ECO:0007669"/>
    <property type="project" value="TreeGrafter"/>
</dbReference>
<dbReference type="InterPro" id="IPR029058">
    <property type="entry name" value="AB_hydrolase_fold"/>
</dbReference>
<dbReference type="OrthoDB" id="446723at2759"/>
<keyword evidence="1" id="KW-1133">Transmembrane helix</keyword>
<keyword evidence="3" id="KW-0378">Hydrolase</keyword>
<evidence type="ECO:0000256" key="1">
    <source>
        <dbReference type="SAM" id="Phobius"/>
    </source>
</evidence>
<feature type="transmembrane region" description="Helical" evidence="1">
    <location>
        <begin position="20"/>
        <end position="43"/>
    </location>
</feature>
<dbReference type="GO" id="GO:0005789">
    <property type="term" value="C:endoplasmic reticulum membrane"/>
    <property type="evidence" value="ECO:0007669"/>
    <property type="project" value="TreeGrafter"/>
</dbReference>
<reference evidence="3 4" key="1">
    <citation type="submission" date="2016-07" db="EMBL/GenBank/DDBJ databases">
        <title>Draft genome of the white-rot fungus Obba rivulosa 3A-2.</title>
        <authorList>
            <consortium name="DOE Joint Genome Institute"/>
            <person name="Miettinen O."/>
            <person name="Riley R."/>
            <person name="Acob R."/>
            <person name="Barry K."/>
            <person name="Cullen D."/>
            <person name="De Vries R."/>
            <person name="Hainaut M."/>
            <person name="Hatakka A."/>
            <person name="Henrissat B."/>
            <person name="Hilden K."/>
            <person name="Kuo R."/>
            <person name="Labutti K."/>
            <person name="Lipzen A."/>
            <person name="Makela M.R."/>
            <person name="Sandor L."/>
            <person name="Spatafora J.W."/>
            <person name="Grigoriev I.V."/>
            <person name="Hibbett D.S."/>
        </authorList>
    </citation>
    <scope>NUCLEOTIDE SEQUENCE [LARGE SCALE GENOMIC DNA]</scope>
    <source>
        <strain evidence="3 4">3A-2</strain>
    </source>
</reference>
<feature type="domain" description="AB hydrolase-1" evidence="2">
    <location>
        <begin position="127"/>
        <end position="295"/>
    </location>
</feature>
<keyword evidence="1" id="KW-0812">Transmembrane</keyword>
<dbReference type="GO" id="GO:0006660">
    <property type="term" value="P:phosphatidylserine catabolic process"/>
    <property type="evidence" value="ECO:0007669"/>
    <property type="project" value="TreeGrafter"/>
</dbReference>
<dbReference type="InterPro" id="IPR000073">
    <property type="entry name" value="AB_hydrolase_1"/>
</dbReference>
<dbReference type="Proteomes" id="UP000250043">
    <property type="component" value="Unassembled WGS sequence"/>
</dbReference>
<sequence>MSSSSSSIEPRRHEGLLTRVHRFAFYAGVVYAVVIALLAVPFVQRHVAYQHAIKAPWGVKFDVPEKYGLAPGKTLNTKLYTSDNETLGAWFILSDPFYQTLRDASPAPLAQPSNDTVQQALRTHPTVLFLHGAAATRAAVWRMQFYSTVTARLHTNVFAVDYRGFGDSTGTPSESGLSEDAYAAWNWLMSQGAQPENVLIVGHSLGTGVSSLLATRLAKEGIKPRGIALLAPFTSLATLLETYDIRGIPILQPLQSFAFGRKLLKRLLYHEFDTLSRVKDFHVPTFIAHATDDVEIPHAHSRTLLDNLLDPFLPPSVLLPSAPGAPLSKEAHAAFIESQAKRKEARNALVKKIDIPTLGTVEEFEGSFGRVVYLESMWGTHNKVGLQEGVQDVMATMFDLRREL</sequence>
<dbReference type="AlphaFoldDB" id="A0A8E2DL23"/>
<proteinExistence type="predicted"/>
<dbReference type="Pfam" id="PF12697">
    <property type="entry name" value="Abhydrolase_6"/>
    <property type="match status" value="1"/>
</dbReference>
<dbReference type="GO" id="GO:0052651">
    <property type="term" value="P:monoacylglycerol catabolic process"/>
    <property type="evidence" value="ECO:0007669"/>
    <property type="project" value="TreeGrafter"/>
</dbReference>
<dbReference type="SUPFAM" id="SSF53474">
    <property type="entry name" value="alpha/beta-Hydrolases"/>
    <property type="match status" value="1"/>
</dbReference>
<evidence type="ECO:0000259" key="2">
    <source>
        <dbReference type="Pfam" id="PF12697"/>
    </source>
</evidence>
<organism evidence="3 4">
    <name type="scientific">Obba rivulosa</name>
    <dbReference type="NCBI Taxonomy" id="1052685"/>
    <lineage>
        <taxon>Eukaryota</taxon>
        <taxon>Fungi</taxon>
        <taxon>Dikarya</taxon>
        <taxon>Basidiomycota</taxon>
        <taxon>Agaricomycotina</taxon>
        <taxon>Agaricomycetes</taxon>
        <taxon>Polyporales</taxon>
        <taxon>Gelatoporiaceae</taxon>
        <taxon>Obba</taxon>
    </lineage>
</organism>
<evidence type="ECO:0000313" key="3">
    <source>
        <dbReference type="EMBL" id="OCH91092.1"/>
    </source>
</evidence>
<keyword evidence="4" id="KW-1185">Reference proteome</keyword>